<dbReference type="Gramene" id="KCW53246">
    <property type="protein sequence ID" value="KCW53246"/>
    <property type="gene ID" value="EUGRSUZ_J02514"/>
</dbReference>
<dbReference type="PANTHER" id="PTHR47123">
    <property type="entry name" value="F-BOX PROTEIN SKIP23"/>
    <property type="match status" value="1"/>
</dbReference>
<dbReference type="Pfam" id="PF03478">
    <property type="entry name" value="Beta-prop_KIB1-4"/>
    <property type="match status" value="1"/>
</dbReference>
<dbReference type="PANTHER" id="PTHR47123:SF6">
    <property type="entry name" value="F-BOX PROTEIN SKIP23-LIKE ISOFORM X1"/>
    <property type="match status" value="1"/>
</dbReference>
<dbReference type="eggNOG" id="ENOG502QW71">
    <property type="taxonomic scope" value="Eukaryota"/>
</dbReference>
<dbReference type="AlphaFoldDB" id="A0A059AHU1"/>
<name>A0A059AHU1_EUCGR</name>
<dbReference type="OMA" id="RERSIYE"/>
<evidence type="ECO:0000313" key="2">
    <source>
        <dbReference type="EMBL" id="KCW53246.1"/>
    </source>
</evidence>
<dbReference type="InterPro" id="IPR005174">
    <property type="entry name" value="KIB1-4_b-propeller"/>
</dbReference>
<evidence type="ECO:0000259" key="1">
    <source>
        <dbReference type="SMART" id="SM00256"/>
    </source>
</evidence>
<dbReference type="GO" id="GO:0016567">
    <property type="term" value="P:protein ubiquitination"/>
    <property type="evidence" value="ECO:0000318"/>
    <property type="project" value="GO_Central"/>
</dbReference>
<dbReference type="InterPro" id="IPR051304">
    <property type="entry name" value="SCF_F-box_domain"/>
</dbReference>
<dbReference type="EMBL" id="KK198762">
    <property type="protein sequence ID" value="KCW53246.1"/>
    <property type="molecule type" value="Genomic_DNA"/>
</dbReference>
<protein>
    <recommendedName>
        <fullName evidence="1">F-box domain-containing protein</fullName>
    </recommendedName>
</protein>
<reference evidence="2" key="1">
    <citation type="submission" date="2013-07" db="EMBL/GenBank/DDBJ databases">
        <title>The genome of Eucalyptus grandis.</title>
        <authorList>
            <person name="Schmutz J."/>
            <person name="Hayes R."/>
            <person name="Myburg A."/>
            <person name="Tuskan G."/>
            <person name="Grattapaglia D."/>
            <person name="Rokhsar D.S."/>
        </authorList>
    </citation>
    <scope>NUCLEOTIDE SEQUENCE</scope>
    <source>
        <tissue evidence="2">Leaf extractions</tissue>
    </source>
</reference>
<dbReference type="InterPro" id="IPR001810">
    <property type="entry name" value="F-box_dom"/>
</dbReference>
<gene>
    <name evidence="2" type="ORF">EUGRSUZ_J02514</name>
</gene>
<proteinExistence type="predicted"/>
<feature type="domain" description="F-box" evidence="1">
    <location>
        <begin position="12"/>
        <end position="52"/>
    </location>
</feature>
<dbReference type="SUPFAM" id="SSF63825">
    <property type="entry name" value="YWTD domain"/>
    <property type="match status" value="1"/>
</dbReference>
<organism evidence="2">
    <name type="scientific">Eucalyptus grandis</name>
    <name type="common">Flooded gum</name>
    <dbReference type="NCBI Taxonomy" id="71139"/>
    <lineage>
        <taxon>Eukaryota</taxon>
        <taxon>Viridiplantae</taxon>
        <taxon>Streptophyta</taxon>
        <taxon>Embryophyta</taxon>
        <taxon>Tracheophyta</taxon>
        <taxon>Spermatophyta</taxon>
        <taxon>Magnoliopsida</taxon>
        <taxon>eudicotyledons</taxon>
        <taxon>Gunneridae</taxon>
        <taxon>Pentapetalae</taxon>
        <taxon>rosids</taxon>
        <taxon>malvids</taxon>
        <taxon>Myrtales</taxon>
        <taxon>Myrtaceae</taxon>
        <taxon>Myrtoideae</taxon>
        <taxon>Eucalypteae</taxon>
        <taxon>Eucalyptus</taxon>
    </lineage>
</organism>
<dbReference type="InParanoid" id="A0A059AHU1"/>
<sequence>MDPTERGSCPDLPTDVLYEIGNRLDTRMDVLRFRSVCSSFRSAIPAPPRREASRFPLRIQPDLFLRASTVYALETPDGAAGSRRPRWLLMLEESAKPGRMRIRSLYSQRKIAHMLHKFPKVLDSRQSRMVEICRQFTLEGTTGGLFQGVQKAVMHPDGAGSDSDQCSVYFIDRGGQLGCWKYGGENWSYLVVDGRRRRRFVDGRRRRRYVDGRRRRRYSDIVVYDGKVWVVDSDGQILRLHTSFRLRSFSLPIYDVGGRRFDCFSCFSRHLVVSGGDLYIVCRYISDGPCSGGSPEKTSHYEVFRLDQRRARWEEVRSLGDSAFFLCNRRCSFAVSARELDGHGEGNCIYRAEINCVNFEVFNLANRSLKWADYSDFRIGLLR</sequence>
<accession>A0A059AHU1</accession>
<dbReference type="FunCoup" id="A0A059AHU1">
    <property type="interactions" value="2"/>
</dbReference>
<dbReference type="SMART" id="SM00256">
    <property type="entry name" value="FBOX"/>
    <property type="match status" value="1"/>
</dbReference>